<accession>A0A097HUI5</accession>
<keyword evidence="3" id="KW-0804">Transcription</keyword>
<dbReference type="InterPro" id="IPR017930">
    <property type="entry name" value="Myb_dom"/>
</dbReference>
<dbReference type="FunFam" id="1.10.10.60:FF:000381">
    <property type="entry name" value="Transcription factor MYB119"/>
    <property type="match status" value="1"/>
</dbReference>
<feature type="domain" description="HTH myb-type" evidence="7">
    <location>
        <begin position="269"/>
        <end position="319"/>
    </location>
</feature>
<dbReference type="FunFam" id="1.10.10.60:FF:000010">
    <property type="entry name" value="Transcriptional activator Myb isoform A"/>
    <property type="match status" value="1"/>
</dbReference>
<dbReference type="InterPro" id="IPR001005">
    <property type="entry name" value="SANT/Myb"/>
</dbReference>
<dbReference type="GO" id="GO:0000978">
    <property type="term" value="F:RNA polymerase II cis-regulatory region sequence-specific DNA binding"/>
    <property type="evidence" value="ECO:0007669"/>
    <property type="project" value="TreeGrafter"/>
</dbReference>
<feature type="domain" description="Myb-like" evidence="6">
    <location>
        <begin position="265"/>
        <end position="315"/>
    </location>
</feature>
<keyword evidence="5" id="KW-0539">Nucleus</keyword>
<keyword evidence="2" id="KW-0677">Repeat</keyword>
<evidence type="ECO:0000256" key="5">
    <source>
        <dbReference type="ARBA" id="ARBA00023242"/>
    </source>
</evidence>
<sequence>MELERKLREEFPYLSSLLSDYPLKQEVIANGFPNEKGMFQNLDYPIDGDGSIFNNSTNLDNFIALEGSSKNPFLGISSSTNFDIDIDPLIKTSLLQNGIDPLIETSLLENGSDHSLFSTTTTNTNDLNKAFVFATDYNGGDYNNRLLHGFQLPKIEANHQNHIYYQNMSPNVVLDQDQVSCVTADNRGHNKKFDHRNDKKLHQIKKVGKPQKKSHIIKGQWTPQEDRLLVQLVKQFGIKKWSHIAKLLDGRVGKQCRERWHNHLRPDIKKDAWSEEEDGILIEAHKQIGNRWAEIAKRLPGRTENTIKNHWNATKRRQLSIRRKGKESNSRGTLLQSYIKTLTTQKQDQKNHYNESSVSSPFVADQLNAPTDYDDYISEALNVSLEANNLFDDNSYGFGVEESQMEYEMAMELDSLIKGSTTSDQAMKEMDLVEFITQGTQN</sequence>
<keyword evidence="3" id="KW-0805">Transcription regulation</keyword>
<evidence type="ECO:0000259" key="6">
    <source>
        <dbReference type="PROSITE" id="PS50090"/>
    </source>
</evidence>
<dbReference type="SUPFAM" id="SSF46689">
    <property type="entry name" value="Homeodomain-like"/>
    <property type="match status" value="1"/>
</dbReference>
<evidence type="ECO:0000313" key="8">
    <source>
        <dbReference type="EMBL" id="AIT52217.1"/>
    </source>
</evidence>
<name>A0A097HUI5_JATCU</name>
<dbReference type="Pfam" id="PF13921">
    <property type="entry name" value="Myb_DNA-bind_6"/>
    <property type="match status" value="1"/>
</dbReference>
<feature type="domain" description="HTH myb-type" evidence="7">
    <location>
        <begin position="213"/>
        <end position="268"/>
    </location>
</feature>
<dbReference type="OrthoDB" id="2143914at2759"/>
<evidence type="ECO:0000256" key="2">
    <source>
        <dbReference type="ARBA" id="ARBA00022737"/>
    </source>
</evidence>
<dbReference type="PANTHER" id="PTHR45614:SF273">
    <property type="entry name" value="MYB DOMAIN PROTEIN 100-RELATED"/>
    <property type="match status" value="1"/>
</dbReference>
<comment type="subcellular location">
    <subcellularLocation>
        <location evidence="1">Nucleus</location>
    </subcellularLocation>
</comment>
<dbReference type="GeneID" id="105634281"/>
<dbReference type="CDD" id="cd00167">
    <property type="entry name" value="SANT"/>
    <property type="match status" value="2"/>
</dbReference>
<evidence type="ECO:0000259" key="7">
    <source>
        <dbReference type="PROSITE" id="PS51294"/>
    </source>
</evidence>
<evidence type="ECO:0000256" key="3">
    <source>
        <dbReference type="ARBA" id="ARBA00023015"/>
    </source>
</evidence>
<dbReference type="PROSITE" id="PS50090">
    <property type="entry name" value="MYB_LIKE"/>
    <property type="match status" value="2"/>
</dbReference>
<organism evidence="8">
    <name type="scientific">Jatropha curcas</name>
    <name type="common">Barbados nut</name>
    <dbReference type="NCBI Taxonomy" id="180498"/>
    <lineage>
        <taxon>Eukaryota</taxon>
        <taxon>Viridiplantae</taxon>
        <taxon>Streptophyta</taxon>
        <taxon>Embryophyta</taxon>
        <taxon>Tracheophyta</taxon>
        <taxon>Spermatophyta</taxon>
        <taxon>Magnoliopsida</taxon>
        <taxon>eudicotyledons</taxon>
        <taxon>Gunneridae</taxon>
        <taxon>Pentapetalae</taxon>
        <taxon>rosids</taxon>
        <taxon>fabids</taxon>
        <taxon>Malpighiales</taxon>
        <taxon>Euphorbiaceae</taxon>
        <taxon>Crotonoideae</taxon>
        <taxon>Jatropheae</taxon>
        <taxon>Jatropha</taxon>
    </lineage>
</organism>
<dbReference type="InterPro" id="IPR009057">
    <property type="entry name" value="Homeodomain-like_sf"/>
</dbReference>
<dbReference type="Gene3D" id="1.10.10.60">
    <property type="entry name" value="Homeodomain-like"/>
    <property type="match status" value="2"/>
</dbReference>
<proteinExistence type="predicted"/>
<reference evidence="8" key="1">
    <citation type="submission" date="2014-06" db="EMBL/GenBank/DDBJ databases">
        <title>Genome-wide analysis of the MYB gene family in physic nut (Jatropha curcas L.).</title>
        <authorList>
            <person name="Zhou C."/>
            <person name="Wu P."/>
            <person name="Chen Y."/>
            <person name="Li M."/>
            <person name="Jiang H."/>
            <person name="Wu G."/>
        </authorList>
    </citation>
    <scope>NUCLEOTIDE SEQUENCE</scope>
</reference>
<keyword evidence="4" id="KW-0238">DNA-binding</keyword>
<feature type="domain" description="Myb-like" evidence="6">
    <location>
        <begin position="213"/>
        <end position="264"/>
    </location>
</feature>
<protein>
    <submittedName>
        <fullName evidence="8">MYB family protein</fullName>
    </submittedName>
</protein>
<dbReference type="AlphaFoldDB" id="A0A097HUI5"/>
<dbReference type="GO" id="GO:0005634">
    <property type="term" value="C:nucleus"/>
    <property type="evidence" value="ECO:0007669"/>
    <property type="project" value="UniProtKB-SubCell"/>
</dbReference>
<dbReference type="EMBL" id="KM034637">
    <property type="protein sequence ID" value="AIT52217.1"/>
    <property type="molecule type" value="Genomic_DNA"/>
</dbReference>
<dbReference type="SMART" id="SM00717">
    <property type="entry name" value="SANT"/>
    <property type="match status" value="2"/>
</dbReference>
<dbReference type="GO" id="GO:0000981">
    <property type="term" value="F:DNA-binding transcription factor activity, RNA polymerase II-specific"/>
    <property type="evidence" value="ECO:0007669"/>
    <property type="project" value="TreeGrafter"/>
</dbReference>
<dbReference type="KEGG" id="jcu:105634281"/>
<dbReference type="InterPro" id="IPR050560">
    <property type="entry name" value="MYB_TF"/>
</dbReference>
<dbReference type="PANTHER" id="PTHR45614">
    <property type="entry name" value="MYB PROTEIN-RELATED"/>
    <property type="match status" value="1"/>
</dbReference>
<dbReference type="PROSITE" id="PS51294">
    <property type="entry name" value="HTH_MYB"/>
    <property type="match status" value="2"/>
</dbReference>
<evidence type="ECO:0000256" key="1">
    <source>
        <dbReference type="ARBA" id="ARBA00004123"/>
    </source>
</evidence>
<evidence type="ECO:0000256" key="4">
    <source>
        <dbReference type="ARBA" id="ARBA00023125"/>
    </source>
</evidence>
<dbReference type="RefSeq" id="XP_012072509.2">
    <property type="nucleotide sequence ID" value="XM_012217119.3"/>
</dbReference>